<dbReference type="OrthoDB" id="8883818at2759"/>
<dbReference type="PROSITE" id="PS50082">
    <property type="entry name" value="WD_REPEATS_2"/>
    <property type="match status" value="2"/>
</dbReference>
<dbReference type="InterPro" id="IPR036322">
    <property type="entry name" value="WD40_repeat_dom_sf"/>
</dbReference>
<sequence>MGESTTLAVHRCRFVDYTPSAITALAFPPLTLPPISAKGKKSTSGKQPSRFGTLAVGHANGNIDLCEWAGGEREHQSSQAWVIRKTLPGPYPSKVDSITFVIRHPDDFESDDVPECSDLRLFSSGGGSELLEWDMERSRVRRTIGSQGGAIWCMASNPASSLLALGCEDGTVRLLSLANDTLTHYRKFDRVKCRILSIAWGPPVPQYPQARDSDAAADSDSDDDEDTWNDSWLVTGGSDSSVRKWDVATGRVVDRMGTDKVRGERTLVWTVGVLGDGTIVSGDSLGMVKFWDSRTCTQLQSFQGHGADVLCLAVGPEGNTVFTSSVDQKISLFSLVKTGSADQAPNPLTGSSSRWVQSCSRRMHSHDVRALATWPPYTTLPPSHKRHFPMDIAPILASGGLDMSVVVTPAALPSTTVVKVINPLQTSAHCTFEDSYHQRLAYSSGPSGTSAVHVARKARLVACMRDAGVSVWHIKGRPSGAEEELPELEAPRLEQNAGWEKVLEMDLNVNSNLIASGISDDGRWLVVSDLYEAKLFSLTPYAKDRVNVHRIRDFSAILQAHIPGSTASSTGGQAFQFTPDSSKLVISTATSSHILVIDLTGEKPRVLRRFDQHRQKNLIVRDRVVKKYPTDGDVDMEDVEAEEEQEHNSKPAVVSVLRISISPDGQWLATSDDRARTHIFNLDSIQHHSVLPSFSQPVQALEFDHQRPDVLIMSFPDNSLQIYNVESRQFPAWGKELCSNLPKRFRHAHDPILGITFDPAESSGPSPRYALFWGSTWICKLPLSDAVPGGVTKKRRRESMKNTAPPPAGDDAAAPDFKMVTHYRPILYVDFLADRELVVVERPLVDVLSELPPAYFKHKYGAS</sequence>
<dbReference type="PANTHER" id="PTHR44163">
    <property type="entry name" value="U3 SMALL NUCLEOLAR RNA-ASSOCIATED PROTEIN 4 HOMOLOG"/>
    <property type="match status" value="1"/>
</dbReference>
<evidence type="ECO:0000256" key="1">
    <source>
        <dbReference type="PROSITE-ProRule" id="PRU00221"/>
    </source>
</evidence>
<feature type="repeat" description="WD" evidence="1">
    <location>
        <begin position="302"/>
        <end position="335"/>
    </location>
</feature>
<name>A0A9P7GJK6_9AGAR</name>
<organism evidence="3 4">
    <name type="scientific">Asterophora parasitica</name>
    <dbReference type="NCBI Taxonomy" id="117018"/>
    <lineage>
        <taxon>Eukaryota</taxon>
        <taxon>Fungi</taxon>
        <taxon>Dikarya</taxon>
        <taxon>Basidiomycota</taxon>
        <taxon>Agaricomycotina</taxon>
        <taxon>Agaricomycetes</taxon>
        <taxon>Agaricomycetidae</taxon>
        <taxon>Agaricales</taxon>
        <taxon>Tricholomatineae</taxon>
        <taxon>Lyophyllaceae</taxon>
        <taxon>Asterophora</taxon>
    </lineage>
</organism>
<accession>A0A9P7GJK6</accession>
<dbReference type="SMART" id="SM00320">
    <property type="entry name" value="WD40"/>
    <property type="match status" value="8"/>
</dbReference>
<dbReference type="AlphaFoldDB" id="A0A9P7GJK6"/>
<dbReference type="InterPro" id="IPR011044">
    <property type="entry name" value="Quino_amine_DH_bsu"/>
</dbReference>
<dbReference type="Pfam" id="PF00400">
    <property type="entry name" value="WD40"/>
    <property type="match status" value="2"/>
</dbReference>
<dbReference type="Proteomes" id="UP000775547">
    <property type="component" value="Unassembled WGS sequence"/>
</dbReference>
<evidence type="ECO:0000313" key="3">
    <source>
        <dbReference type="EMBL" id="KAG5648177.1"/>
    </source>
</evidence>
<dbReference type="PANTHER" id="PTHR44163:SF1">
    <property type="entry name" value="U3 SMALL NUCLEOLAR RNA-ASSOCIATED PROTEIN 4 HOMOLOG"/>
    <property type="match status" value="1"/>
</dbReference>
<dbReference type="GO" id="GO:0034455">
    <property type="term" value="C:t-UTP complex"/>
    <property type="evidence" value="ECO:0007669"/>
    <property type="project" value="TreeGrafter"/>
</dbReference>
<protein>
    <recommendedName>
        <fullName evidence="5">WD40 repeat-like protein</fullName>
    </recommendedName>
</protein>
<feature type="repeat" description="WD" evidence="1">
    <location>
        <begin position="233"/>
        <end position="255"/>
    </location>
</feature>
<proteinExistence type="predicted"/>
<feature type="region of interest" description="Disordered" evidence="2">
    <location>
        <begin position="790"/>
        <end position="814"/>
    </location>
</feature>
<dbReference type="InterPro" id="IPR001680">
    <property type="entry name" value="WD40_rpt"/>
</dbReference>
<dbReference type="GO" id="GO:0000462">
    <property type="term" value="P:maturation of SSU-rRNA from tricistronic rRNA transcript (SSU-rRNA, 5.8S rRNA, LSU-rRNA)"/>
    <property type="evidence" value="ECO:0007669"/>
    <property type="project" value="InterPro"/>
</dbReference>
<dbReference type="GO" id="GO:0003723">
    <property type="term" value="F:RNA binding"/>
    <property type="evidence" value="ECO:0007669"/>
    <property type="project" value="TreeGrafter"/>
</dbReference>
<evidence type="ECO:0000313" key="4">
    <source>
        <dbReference type="Proteomes" id="UP000775547"/>
    </source>
</evidence>
<evidence type="ECO:0000256" key="2">
    <source>
        <dbReference type="SAM" id="MobiDB-lite"/>
    </source>
</evidence>
<dbReference type="InterPro" id="IPR046351">
    <property type="entry name" value="UTP4"/>
</dbReference>
<reference evidence="3" key="1">
    <citation type="submission" date="2020-07" db="EMBL/GenBank/DDBJ databases">
        <authorList>
            <person name="Nieuwenhuis M."/>
            <person name="Van De Peppel L.J.J."/>
        </authorList>
    </citation>
    <scope>NUCLEOTIDE SEQUENCE</scope>
    <source>
        <strain evidence="3">AP01</strain>
        <tissue evidence="3">Mycelium</tissue>
    </source>
</reference>
<feature type="region of interest" description="Disordered" evidence="2">
    <location>
        <begin position="207"/>
        <end position="229"/>
    </location>
</feature>
<dbReference type="Gene3D" id="2.130.10.10">
    <property type="entry name" value="YVTN repeat-like/Quinoprotein amine dehydrogenase"/>
    <property type="match status" value="3"/>
</dbReference>
<feature type="compositionally biased region" description="Acidic residues" evidence="2">
    <location>
        <begin position="215"/>
        <end position="228"/>
    </location>
</feature>
<keyword evidence="4" id="KW-1185">Reference proteome</keyword>
<comment type="caution">
    <text evidence="3">The sequence shown here is derived from an EMBL/GenBank/DDBJ whole genome shotgun (WGS) entry which is preliminary data.</text>
</comment>
<dbReference type="SUPFAM" id="SSF50978">
    <property type="entry name" value="WD40 repeat-like"/>
    <property type="match status" value="1"/>
</dbReference>
<dbReference type="SUPFAM" id="SSF50969">
    <property type="entry name" value="YVTN repeat-like/Quinoprotein amine dehydrogenase"/>
    <property type="match status" value="1"/>
</dbReference>
<dbReference type="GO" id="GO:0032040">
    <property type="term" value="C:small-subunit processome"/>
    <property type="evidence" value="ECO:0007669"/>
    <property type="project" value="TreeGrafter"/>
</dbReference>
<dbReference type="EMBL" id="JABCKV010000004">
    <property type="protein sequence ID" value="KAG5648177.1"/>
    <property type="molecule type" value="Genomic_DNA"/>
</dbReference>
<reference evidence="3" key="2">
    <citation type="submission" date="2021-10" db="EMBL/GenBank/DDBJ databases">
        <title>Phylogenomics reveals ancestral predisposition of the termite-cultivated fungus Termitomyces towards a domesticated lifestyle.</title>
        <authorList>
            <person name="Auxier B."/>
            <person name="Grum-Grzhimaylo A."/>
            <person name="Cardenas M.E."/>
            <person name="Lodge J.D."/>
            <person name="Laessoe T."/>
            <person name="Pedersen O."/>
            <person name="Smith M.E."/>
            <person name="Kuyper T.W."/>
            <person name="Franco-Molano E.A."/>
            <person name="Baroni T.J."/>
            <person name="Aanen D.K."/>
        </authorList>
    </citation>
    <scope>NUCLEOTIDE SEQUENCE</scope>
    <source>
        <strain evidence="3">AP01</strain>
        <tissue evidence="3">Mycelium</tissue>
    </source>
</reference>
<dbReference type="GO" id="GO:0030686">
    <property type="term" value="C:90S preribosome"/>
    <property type="evidence" value="ECO:0007669"/>
    <property type="project" value="InterPro"/>
</dbReference>
<gene>
    <name evidence="3" type="ORF">DXG03_006132</name>
</gene>
<dbReference type="InterPro" id="IPR015943">
    <property type="entry name" value="WD40/YVTN_repeat-like_dom_sf"/>
</dbReference>
<evidence type="ECO:0008006" key="5">
    <source>
        <dbReference type="Google" id="ProtNLM"/>
    </source>
</evidence>
<keyword evidence="1" id="KW-0853">WD repeat</keyword>